<dbReference type="CDD" id="cd06257">
    <property type="entry name" value="DnaJ"/>
    <property type="match status" value="1"/>
</dbReference>
<evidence type="ECO:0000313" key="4">
    <source>
        <dbReference type="Proteomes" id="UP000030748"/>
    </source>
</evidence>
<evidence type="ECO:0000259" key="2">
    <source>
        <dbReference type="PROSITE" id="PS50076"/>
    </source>
</evidence>
<proteinExistence type="predicted"/>
<evidence type="ECO:0000256" key="1">
    <source>
        <dbReference type="SAM" id="MobiDB-lite"/>
    </source>
</evidence>
<dbReference type="EMBL" id="KI630200">
    <property type="protein sequence ID" value="EYU45121.1"/>
    <property type="molecule type" value="Genomic_DNA"/>
</dbReference>
<keyword evidence="4" id="KW-1185">Reference proteome</keyword>
<dbReference type="Proteomes" id="UP000030748">
    <property type="component" value="Unassembled WGS sequence"/>
</dbReference>
<protein>
    <recommendedName>
        <fullName evidence="2">J domain-containing protein</fullName>
    </recommendedName>
</protein>
<dbReference type="AlphaFoldDB" id="A0A022RYP6"/>
<dbReference type="PANTHER" id="PTHR23172">
    <property type="entry name" value="AUXILIN/CYCLIN G-ASSOCIATED KINASE-RELATED"/>
    <property type="match status" value="1"/>
</dbReference>
<accession>A0A022RYP6</accession>
<feature type="compositionally biased region" description="Polar residues" evidence="1">
    <location>
        <begin position="10"/>
        <end position="19"/>
    </location>
</feature>
<feature type="compositionally biased region" description="Basic and acidic residues" evidence="1">
    <location>
        <begin position="96"/>
        <end position="113"/>
    </location>
</feature>
<feature type="region of interest" description="Disordered" evidence="1">
    <location>
        <begin position="94"/>
        <end position="122"/>
    </location>
</feature>
<feature type="region of interest" description="Disordered" evidence="1">
    <location>
        <begin position="191"/>
        <end position="236"/>
    </location>
</feature>
<feature type="region of interest" description="Disordered" evidence="1">
    <location>
        <begin position="1"/>
        <end position="24"/>
    </location>
</feature>
<feature type="compositionally biased region" description="Polar residues" evidence="1">
    <location>
        <begin position="137"/>
        <end position="155"/>
    </location>
</feature>
<feature type="domain" description="J" evidence="2">
    <location>
        <begin position="309"/>
        <end position="373"/>
    </location>
</feature>
<feature type="region of interest" description="Disordered" evidence="1">
    <location>
        <begin position="137"/>
        <end position="168"/>
    </location>
</feature>
<dbReference type="PROSITE" id="PS50076">
    <property type="entry name" value="DNAJ_2"/>
    <property type="match status" value="1"/>
</dbReference>
<dbReference type="InterPro" id="IPR036869">
    <property type="entry name" value="J_dom_sf"/>
</dbReference>
<name>A0A022RYP6_ERYGU</name>
<dbReference type="FunFam" id="1.10.287.110:FF:000043">
    <property type="entry name" value="J-domain protein required for chloroplast accumulation response 1"/>
    <property type="match status" value="1"/>
</dbReference>
<dbReference type="eggNOG" id="KOG0431">
    <property type="taxonomic scope" value="Eukaryota"/>
</dbReference>
<feature type="compositionally biased region" description="Polar residues" evidence="1">
    <location>
        <begin position="207"/>
        <end position="235"/>
    </location>
</feature>
<evidence type="ECO:0000313" key="3">
    <source>
        <dbReference type="EMBL" id="EYU45121.1"/>
    </source>
</evidence>
<dbReference type="Gene3D" id="1.10.287.110">
    <property type="entry name" value="DnaJ domain"/>
    <property type="match status" value="1"/>
</dbReference>
<dbReference type="PANTHER" id="PTHR23172:SF64">
    <property type="entry name" value="J DOMAIN-CONTAINING PROTEIN REQUIRED FOR CHLOROPLAST ACCUMULATION RESPONSE 1"/>
    <property type="match status" value="1"/>
</dbReference>
<dbReference type="STRING" id="4155.A0A022RYP6"/>
<feature type="compositionally biased region" description="Basic and acidic residues" evidence="1">
    <location>
        <begin position="191"/>
        <end position="206"/>
    </location>
</feature>
<sequence length="376" mass="42586">MTFVGGGGNNLTKSNSKSNDNVKYERSASYNGRLMENEFLKMENEPKDSIGSVRVVDIKEEQVGSKKIEKRVYTNVEDSLESEVKPLRAGNVTNVRESKHVTKNEGTRTDSRNDSGVTSRRSKVKGKVRDFVQIFNQETESTPKADVQTKSQSSRWKNDVGVDQQKESEVIPNEARIKTVDDLRNVVDRKKDVPDKVDEKPSKIETEQYSTTKTPMHNKPESSSINQEKAFSSETLHTDPKISVENSDDAFEVNFMVQELSEDHDKVAESEISDDTKAIDAKIRQWSSGKKGNIRSLLSTLQYVLWPESGWKSVPLVDLIEANSVKRAYQKALLRLHPDKLQQKGAAFHQKYTAEKVFDILQEAWDHFNTSSSLNL</sequence>
<organism evidence="3 4">
    <name type="scientific">Erythranthe guttata</name>
    <name type="common">Yellow monkey flower</name>
    <name type="synonym">Mimulus guttatus</name>
    <dbReference type="NCBI Taxonomy" id="4155"/>
    <lineage>
        <taxon>Eukaryota</taxon>
        <taxon>Viridiplantae</taxon>
        <taxon>Streptophyta</taxon>
        <taxon>Embryophyta</taxon>
        <taxon>Tracheophyta</taxon>
        <taxon>Spermatophyta</taxon>
        <taxon>Magnoliopsida</taxon>
        <taxon>eudicotyledons</taxon>
        <taxon>Gunneridae</taxon>
        <taxon>Pentapetalae</taxon>
        <taxon>asterids</taxon>
        <taxon>lamiids</taxon>
        <taxon>Lamiales</taxon>
        <taxon>Phrymaceae</taxon>
        <taxon>Erythranthe</taxon>
    </lineage>
</organism>
<dbReference type="SUPFAM" id="SSF46565">
    <property type="entry name" value="Chaperone J-domain"/>
    <property type="match status" value="1"/>
</dbReference>
<reference evidence="3 4" key="1">
    <citation type="journal article" date="2013" name="Proc. Natl. Acad. Sci. U.S.A.">
        <title>Fine-scale variation in meiotic recombination in Mimulus inferred from population shotgun sequencing.</title>
        <authorList>
            <person name="Hellsten U."/>
            <person name="Wright K.M."/>
            <person name="Jenkins J."/>
            <person name="Shu S."/>
            <person name="Yuan Y."/>
            <person name="Wessler S.R."/>
            <person name="Schmutz J."/>
            <person name="Willis J.H."/>
            <person name="Rokhsar D.S."/>
        </authorList>
    </citation>
    <scope>NUCLEOTIDE SEQUENCE [LARGE SCALE GENOMIC DNA]</scope>
    <source>
        <strain evidence="4">cv. DUN x IM62</strain>
    </source>
</reference>
<dbReference type="InterPro" id="IPR001623">
    <property type="entry name" value="DnaJ_domain"/>
</dbReference>
<feature type="compositionally biased region" description="Basic and acidic residues" evidence="1">
    <location>
        <begin position="156"/>
        <end position="168"/>
    </location>
</feature>
<gene>
    <name evidence="3" type="ORF">MIMGU_mgv1a008359mg</name>
</gene>